<sequence length="88" mass="9343">MVGIRGDYPGKGRAFRIRPANGCFGSGTPDCRPARSRTSRLDLDTATAAAVLDLRRSHGVSAVQVAWAMLLTALTALTGRPDVVRFAT</sequence>
<dbReference type="RefSeq" id="WP_062975158.1">
    <property type="nucleotide sequence ID" value="NZ_JAAXOT010000013.1"/>
</dbReference>
<evidence type="ECO:0000313" key="1">
    <source>
        <dbReference type="EMBL" id="NKY59137.1"/>
    </source>
</evidence>
<gene>
    <name evidence="1" type="ORF">HGA15_23885</name>
</gene>
<dbReference type="Proteomes" id="UP000570678">
    <property type="component" value="Unassembled WGS sequence"/>
</dbReference>
<dbReference type="AlphaFoldDB" id="A0A846YJ47"/>
<dbReference type="SUPFAM" id="SSF52777">
    <property type="entry name" value="CoA-dependent acyltransferases"/>
    <property type="match status" value="1"/>
</dbReference>
<dbReference type="EMBL" id="JAAXOT010000013">
    <property type="protein sequence ID" value="NKY59137.1"/>
    <property type="molecule type" value="Genomic_DNA"/>
</dbReference>
<comment type="caution">
    <text evidence="1">The sequence shown here is derived from an EMBL/GenBank/DDBJ whole genome shotgun (WGS) entry which is preliminary data.</text>
</comment>
<accession>A0A846YJ47</accession>
<reference evidence="1 2" key="1">
    <citation type="submission" date="2020-04" db="EMBL/GenBank/DDBJ databases">
        <title>MicrobeNet Type strains.</title>
        <authorList>
            <person name="Nicholson A.C."/>
        </authorList>
    </citation>
    <scope>NUCLEOTIDE SEQUENCE [LARGE SCALE GENOMIC DNA]</scope>
    <source>
        <strain evidence="1 2">JCM 3332</strain>
    </source>
</reference>
<organism evidence="1 2">
    <name type="scientific">Nocardia flavorosea</name>
    <dbReference type="NCBI Taxonomy" id="53429"/>
    <lineage>
        <taxon>Bacteria</taxon>
        <taxon>Bacillati</taxon>
        <taxon>Actinomycetota</taxon>
        <taxon>Actinomycetes</taxon>
        <taxon>Mycobacteriales</taxon>
        <taxon>Nocardiaceae</taxon>
        <taxon>Nocardia</taxon>
    </lineage>
</organism>
<evidence type="ECO:0000313" key="2">
    <source>
        <dbReference type="Proteomes" id="UP000570678"/>
    </source>
</evidence>
<name>A0A846YJ47_9NOCA</name>
<keyword evidence="2" id="KW-1185">Reference proteome</keyword>
<proteinExistence type="predicted"/>
<protein>
    <submittedName>
        <fullName evidence="1">Uncharacterized protein</fullName>
    </submittedName>
</protein>